<dbReference type="AlphaFoldDB" id="A0AAD3SJ49"/>
<evidence type="ECO:0000256" key="1">
    <source>
        <dbReference type="SAM" id="MobiDB-lite"/>
    </source>
</evidence>
<comment type="caution">
    <text evidence="2">The sequence shown here is derived from an EMBL/GenBank/DDBJ whole genome shotgun (WGS) entry which is preliminary data.</text>
</comment>
<protein>
    <submittedName>
        <fullName evidence="2">Uncharacterized protein</fullName>
    </submittedName>
</protein>
<sequence length="264" mass="27918">MQLKGETHRQGLLHDFNRNLNNQGGDVSGTALQSSPGDGVPTGSFIEGSSEETCSDALTSDDISSDHPVLVVAAPCVGEHDVGSFPRPLAVLEDAPIEVIVANAFSESQPLSVTSRESPKLLVSLHLPESKTTSFVKDPLHIEGQHIPSCAGEVLEVVPSGLPSEAAAEDDSACRIAADTERLRKQLMEIKEQCCLDLQLPCCTSAAHKSGPDGSYSGSVAALQDVSLCGANASPSCHQGPPARWIDEELFARQEINGRFPKAR</sequence>
<accession>A0AAD3SJ49</accession>
<evidence type="ECO:0000313" key="2">
    <source>
        <dbReference type="EMBL" id="GMH11597.1"/>
    </source>
</evidence>
<feature type="region of interest" description="Disordered" evidence="1">
    <location>
        <begin position="16"/>
        <end position="60"/>
    </location>
</feature>
<feature type="compositionally biased region" description="Polar residues" evidence="1">
    <location>
        <begin position="18"/>
        <end position="36"/>
    </location>
</feature>
<evidence type="ECO:0000313" key="3">
    <source>
        <dbReference type="Proteomes" id="UP001279734"/>
    </source>
</evidence>
<name>A0AAD3SJ49_NEPGR</name>
<proteinExistence type="predicted"/>
<dbReference type="EMBL" id="BSYO01000011">
    <property type="protein sequence ID" value="GMH11597.1"/>
    <property type="molecule type" value="Genomic_DNA"/>
</dbReference>
<keyword evidence="3" id="KW-1185">Reference proteome</keyword>
<organism evidence="2 3">
    <name type="scientific">Nepenthes gracilis</name>
    <name type="common">Slender pitcher plant</name>
    <dbReference type="NCBI Taxonomy" id="150966"/>
    <lineage>
        <taxon>Eukaryota</taxon>
        <taxon>Viridiplantae</taxon>
        <taxon>Streptophyta</taxon>
        <taxon>Embryophyta</taxon>
        <taxon>Tracheophyta</taxon>
        <taxon>Spermatophyta</taxon>
        <taxon>Magnoliopsida</taxon>
        <taxon>eudicotyledons</taxon>
        <taxon>Gunneridae</taxon>
        <taxon>Pentapetalae</taxon>
        <taxon>Caryophyllales</taxon>
        <taxon>Nepenthaceae</taxon>
        <taxon>Nepenthes</taxon>
    </lineage>
</organism>
<gene>
    <name evidence="2" type="ORF">Nepgr_013438</name>
</gene>
<dbReference type="Proteomes" id="UP001279734">
    <property type="component" value="Unassembled WGS sequence"/>
</dbReference>
<reference evidence="2" key="1">
    <citation type="submission" date="2023-05" db="EMBL/GenBank/DDBJ databases">
        <title>Nepenthes gracilis genome sequencing.</title>
        <authorList>
            <person name="Fukushima K."/>
        </authorList>
    </citation>
    <scope>NUCLEOTIDE SEQUENCE</scope>
    <source>
        <strain evidence="2">SING2019-196</strain>
    </source>
</reference>